<evidence type="ECO:0000256" key="1">
    <source>
        <dbReference type="ARBA" id="ARBA00006484"/>
    </source>
</evidence>
<accession>A0A5Q6S0B3</accession>
<dbReference type="SUPFAM" id="SSF51735">
    <property type="entry name" value="NAD(P)-binding Rossmann-fold domains"/>
    <property type="match status" value="1"/>
</dbReference>
<dbReference type="PRINTS" id="PR00081">
    <property type="entry name" value="GDHRDH"/>
</dbReference>
<name>A0A5Q6S0B3_9ACTN</name>
<evidence type="ECO:0000256" key="2">
    <source>
        <dbReference type="ARBA" id="ARBA00023002"/>
    </source>
</evidence>
<dbReference type="Gene3D" id="3.40.50.720">
    <property type="entry name" value="NAD(P)-binding Rossmann-like Domain"/>
    <property type="match status" value="1"/>
</dbReference>
<sequence>MPEARTWFITGAGRGLGRAFAESALARGDRVAATVRTPGVLDDLTASYDGAVAVYEVDVTDRGAVHAAVSAAHDRFGRLDVIVNNAGYGQVGAIEELTEAEVRAQIDTNLLGAIWVSQAALPYLREQGAGHIVQISTVGAVGTVPLFGAYNASKWALEGFSGALADEVAGFGIHVTMAELGGFATDWAGSSMRFAAAPQPAYEGMREAVLGMPGYPDAAAGAAAAEVESTDESPDVAAAAILALVDDPQPPRRAIIGAGAHDMVSTALAWRRDEYARDPAFSWPEA</sequence>
<dbReference type="PANTHER" id="PTHR43976:SF16">
    <property type="entry name" value="SHORT-CHAIN DEHYDROGENASE_REDUCTASE FAMILY PROTEIN"/>
    <property type="match status" value="1"/>
</dbReference>
<proteinExistence type="inferred from homology"/>
<gene>
    <name evidence="4" type="ORF">FE697_009545</name>
</gene>
<dbReference type="Pfam" id="PF00106">
    <property type="entry name" value="adh_short"/>
    <property type="match status" value="1"/>
</dbReference>
<dbReference type="InterPro" id="IPR036291">
    <property type="entry name" value="NAD(P)-bd_dom_sf"/>
</dbReference>
<dbReference type="PRINTS" id="PR00080">
    <property type="entry name" value="SDRFAMILY"/>
</dbReference>
<comment type="caution">
    <text evidence="4">The sequence shown here is derived from an EMBL/GenBank/DDBJ whole genome shotgun (WGS) entry which is preliminary data.</text>
</comment>
<reference evidence="4 5" key="1">
    <citation type="submission" date="2019-09" db="EMBL/GenBank/DDBJ databases">
        <title>Mumia zhuanghuii sp. nov. isolated from the intestinal contents of plateau pika (Ochotona curzoniae) in the Qinghai-Tibet plateau of China.</title>
        <authorList>
            <person name="Tian Z."/>
        </authorList>
    </citation>
    <scope>NUCLEOTIDE SEQUENCE [LARGE SCALE GENOMIC DNA]</scope>
    <source>
        <strain evidence="5">350</strain>
    </source>
</reference>
<dbReference type="Proteomes" id="UP000307768">
    <property type="component" value="Unassembled WGS sequence"/>
</dbReference>
<evidence type="ECO:0000256" key="3">
    <source>
        <dbReference type="RuleBase" id="RU000363"/>
    </source>
</evidence>
<dbReference type="InterPro" id="IPR051911">
    <property type="entry name" value="SDR_oxidoreductase"/>
</dbReference>
<dbReference type="CDD" id="cd05374">
    <property type="entry name" value="17beta-HSD-like_SDR_c"/>
    <property type="match status" value="1"/>
</dbReference>
<dbReference type="RefSeq" id="WP_149769315.1">
    <property type="nucleotide sequence ID" value="NZ_VDFQ02000002.1"/>
</dbReference>
<evidence type="ECO:0000313" key="5">
    <source>
        <dbReference type="Proteomes" id="UP000307768"/>
    </source>
</evidence>
<keyword evidence="2" id="KW-0560">Oxidoreductase</keyword>
<dbReference type="OrthoDB" id="9792003at2"/>
<dbReference type="InterPro" id="IPR002347">
    <property type="entry name" value="SDR_fam"/>
</dbReference>
<dbReference type="AlphaFoldDB" id="A0A5Q6S0B3"/>
<evidence type="ECO:0000313" key="4">
    <source>
        <dbReference type="EMBL" id="KAA1423796.1"/>
    </source>
</evidence>
<comment type="similarity">
    <text evidence="1 3">Belongs to the short-chain dehydrogenases/reductases (SDR) family.</text>
</comment>
<organism evidence="4 5">
    <name type="scientific">Mumia zhuanghuii</name>
    <dbReference type="NCBI Taxonomy" id="2585211"/>
    <lineage>
        <taxon>Bacteria</taxon>
        <taxon>Bacillati</taxon>
        <taxon>Actinomycetota</taxon>
        <taxon>Actinomycetes</taxon>
        <taxon>Propionibacteriales</taxon>
        <taxon>Nocardioidaceae</taxon>
        <taxon>Mumia</taxon>
    </lineage>
</organism>
<dbReference type="EMBL" id="VDFQ02000002">
    <property type="protein sequence ID" value="KAA1423796.1"/>
    <property type="molecule type" value="Genomic_DNA"/>
</dbReference>
<dbReference type="PANTHER" id="PTHR43976">
    <property type="entry name" value="SHORT CHAIN DEHYDROGENASE"/>
    <property type="match status" value="1"/>
</dbReference>
<dbReference type="NCBIfam" id="NF006114">
    <property type="entry name" value="PRK08263.1"/>
    <property type="match status" value="1"/>
</dbReference>
<dbReference type="GO" id="GO:0016491">
    <property type="term" value="F:oxidoreductase activity"/>
    <property type="evidence" value="ECO:0007669"/>
    <property type="project" value="UniProtKB-KW"/>
</dbReference>
<protein>
    <submittedName>
        <fullName evidence="4">SDR family NAD(P)-dependent oxidoreductase</fullName>
    </submittedName>
</protein>